<comment type="catalytic activity">
    <reaction evidence="1">
        <text>[E2 ubiquitin-conjugating enzyme]-S-ubiquitinyl-L-cysteine + [acceptor protein]-L-lysine = [E2 ubiquitin-conjugating enzyme]-L-cysteine + [acceptor protein]-N(6)-ubiquitinyl-L-lysine.</text>
        <dbReference type="EC" id="2.3.2.31"/>
    </reaction>
</comment>
<feature type="region of interest" description="Disordered" evidence="10">
    <location>
        <begin position="160"/>
        <end position="209"/>
    </location>
</feature>
<dbReference type="PROSITE" id="PS50089">
    <property type="entry name" value="ZF_RING_2"/>
    <property type="match status" value="1"/>
</dbReference>
<name>A0AAW0D7A7_9AGAR</name>
<dbReference type="GO" id="GO:0061630">
    <property type="term" value="F:ubiquitin protein ligase activity"/>
    <property type="evidence" value="ECO:0007669"/>
    <property type="project" value="UniProtKB-EC"/>
</dbReference>
<feature type="compositionally biased region" description="Polar residues" evidence="10">
    <location>
        <begin position="162"/>
        <end position="172"/>
    </location>
</feature>
<feature type="domain" description="RING-type" evidence="13">
    <location>
        <begin position="936"/>
        <end position="1146"/>
    </location>
</feature>
<dbReference type="Pfam" id="PF00097">
    <property type="entry name" value="zf-C3HC4"/>
    <property type="match status" value="1"/>
</dbReference>
<evidence type="ECO:0000256" key="4">
    <source>
        <dbReference type="ARBA" id="ARBA00022723"/>
    </source>
</evidence>
<dbReference type="SUPFAM" id="SSF90229">
    <property type="entry name" value="CCCH zinc finger"/>
    <property type="match status" value="1"/>
</dbReference>
<evidence type="ECO:0000256" key="5">
    <source>
        <dbReference type="ARBA" id="ARBA00022737"/>
    </source>
</evidence>
<dbReference type="InterPro" id="IPR013083">
    <property type="entry name" value="Znf_RING/FYVE/PHD"/>
</dbReference>
<evidence type="ECO:0000256" key="9">
    <source>
        <dbReference type="PROSITE-ProRule" id="PRU00723"/>
    </source>
</evidence>
<dbReference type="AlphaFoldDB" id="A0AAW0D7A7"/>
<keyword evidence="15" id="KW-1185">Reference proteome</keyword>
<dbReference type="InterPro" id="IPR002867">
    <property type="entry name" value="IBR_dom"/>
</dbReference>
<dbReference type="GO" id="GO:0003676">
    <property type="term" value="F:nucleic acid binding"/>
    <property type="evidence" value="ECO:0007669"/>
    <property type="project" value="InterPro"/>
</dbReference>
<keyword evidence="6 9" id="KW-0863">Zinc-finger</keyword>
<dbReference type="InterPro" id="IPR035979">
    <property type="entry name" value="RBD_domain_sf"/>
</dbReference>
<feature type="compositionally biased region" description="Polar residues" evidence="10">
    <location>
        <begin position="339"/>
        <end position="351"/>
    </location>
</feature>
<dbReference type="Pfam" id="PF01485">
    <property type="entry name" value="IBR"/>
    <property type="match status" value="1"/>
</dbReference>
<evidence type="ECO:0000256" key="8">
    <source>
        <dbReference type="ARBA" id="ARBA00022833"/>
    </source>
</evidence>
<dbReference type="PROSITE" id="PS51873">
    <property type="entry name" value="TRIAD"/>
    <property type="match status" value="1"/>
</dbReference>
<evidence type="ECO:0000259" key="11">
    <source>
        <dbReference type="PROSITE" id="PS50089"/>
    </source>
</evidence>
<dbReference type="CDD" id="cd20335">
    <property type="entry name" value="BRcat_RBR"/>
    <property type="match status" value="1"/>
</dbReference>
<feature type="compositionally biased region" description="Low complexity" evidence="10">
    <location>
        <begin position="252"/>
        <end position="284"/>
    </location>
</feature>
<keyword evidence="5" id="KW-0677">Repeat</keyword>
<dbReference type="PANTHER" id="PTHR11685">
    <property type="entry name" value="RBR FAMILY RING FINGER AND IBR DOMAIN-CONTAINING"/>
    <property type="match status" value="1"/>
</dbReference>
<dbReference type="SMART" id="SM00356">
    <property type="entry name" value="ZnF_C3H1"/>
    <property type="match status" value="4"/>
</dbReference>
<dbReference type="Pfam" id="PF22191">
    <property type="entry name" value="IBR_1"/>
    <property type="match status" value="1"/>
</dbReference>
<dbReference type="SUPFAM" id="SSF57850">
    <property type="entry name" value="RING/U-box"/>
    <property type="match status" value="2"/>
</dbReference>
<feature type="domain" description="RING-type" evidence="11">
    <location>
        <begin position="940"/>
        <end position="981"/>
    </location>
</feature>
<dbReference type="InterPro" id="IPR001841">
    <property type="entry name" value="Znf_RING"/>
</dbReference>
<organism evidence="14 15">
    <name type="scientific">Favolaschia claudopus</name>
    <dbReference type="NCBI Taxonomy" id="2862362"/>
    <lineage>
        <taxon>Eukaryota</taxon>
        <taxon>Fungi</taxon>
        <taxon>Dikarya</taxon>
        <taxon>Basidiomycota</taxon>
        <taxon>Agaricomycotina</taxon>
        <taxon>Agaricomycetes</taxon>
        <taxon>Agaricomycetidae</taxon>
        <taxon>Agaricales</taxon>
        <taxon>Marasmiineae</taxon>
        <taxon>Mycenaceae</taxon>
        <taxon>Favolaschia</taxon>
    </lineage>
</organism>
<feature type="domain" description="C3H1-type" evidence="12">
    <location>
        <begin position="292"/>
        <end position="320"/>
    </location>
</feature>
<protein>
    <recommendedName>
        <fullName evidence="2">RBR-type E3 ubiquitin transferase</fullName>
        <ecNumber evidence="2">2.3.2.31</ecNumber>
    </recommendedName>
</protein>
<evidence type="ECO:0000256" key="10">
    <source>
        <dbReference type="SAM" id="MobiDB-lite"/>
    </source>
</evidence>
<dbReference type="InterPro" id="IPR013087">
    <property type="entry name" value="Znf_C2H2_type"/>
</dbReference>
<dbReference type="PROSITE" id="PS00028">
    <property type="entry name" value="ZINC_FINGER_C2H2_1"/>
    <property type="match status" value="1"/>
</dbReference>
<keyword evidence="4 9" id="KW-0479">Metal-binding</keyword>
<evidence type="ECO:0000256" key="7">
    <source>
        <dbReference type="ARBA" id="ARBA00022786"/>
    </source>
</evidence>
<dbReference type="Gene3D" id="3.30.1370.210">
    <property type="match status" value="1"/>
</dbReference>
<proteinExistence type="predicted"/>
<evidence type="ECO:0000256" key="6">
    <source>
        <dbReference type="ARBA" id="ARBA00022771"/>
    </source>
</evidence>
<accession>A0AAW0D7A7</accession>
<evidence type="ECO:0000256" key="2">
    <source>
        <dbReference type="ARBA" id="ARBA00012251"/>
    </source>
</evidence>
<dbReference type="Gene3D" id="3.30.40.10">
    <property type="entry name" value="Zinc/RING finger domain, C3HC4 (zinc finger)"/>
    <property type="match status" value="1"/>
</dbReference>
<dbReference type="SUPFAM" id="SSF54928">
    <property type="entry name" value="RNA-binding domain, RBD"/>
    <property type="match status" value="1"/>
</dbReference>
<dbReference type="Proteomes" id="UP001362999">
    <property type="component" value="Unassembled WGS sequence"/>
</dbReference>
<evidence type="ECO:0000313" key="15">
    <source>
        <dbReference type="Proteomes" id="UP001362999"/>
    </source>
</evidence>
<evidence type="ECO:0000259" key="12">
    <source>
        <dbReference type="PROSITE" id="PS50103"/>
    </source>
</evidence>
<feature type="compositionally biased region" description="Basic and acidic residues" evidence="10">
    <location>
        <begin position="222"/>
        <end position="248"/>
    </location>
</feature>
<dbReference type="EC" id="2.3.2.31" evidence="2"/>
<comment type="caution">
    <text evidence="14">The sequence shown here is derived from an EMBL/GenBank/DDBJ whole genome shotgun (WGS) entry which is preliminary data.</text>
</comment>
<dbReference type="GO" id="GO:0008270">
    <property type="term" value="F:zinc ion binding"/>
    <property type="evidence" value="ECO:0007669"/>
    <property type="project" value="UniProtKB-KW"/>
</dbReference>
<feature type="region of interest" description="Disordered" evidence="10">
    <location>
        <begin position="103"/>
        <end position="146"/>
    </location>
</feature>
<feature type="compositionally biased region" description="Polar residues" evidence="10">
    <location>
        <begin position="105"/>
        <end position="141"/>
    </location>
</feature>
<feature type="region of interest" description="Disordered" evidence="10">
    <location>
        <begin position="1"/>
        <end position="70"/>
    </location>
</feature>
<feature type="region of interest" description="Disordered" evidence="10">
    <location>
        <begin position="324"/>
        <end position="358"/>
    </location>
</feature>
<evidence type="ECO:0000256" key="3">
    <source>
        <dbReference type="ARBA" id="ARBA00022679"/>
    </source>
</evidence>
<feature type="zinc finger region" description="C3H1-type" evidence="9">
    <location>
        <begin position="359"/>
        <end position="386"/>
    </location>
</feature>
<feature type="zinc finger region" description="C3H1-type" evidence="9">
    <location>
        <begin position="399"/>
        <end position="426"/>
    </location>
</feature>
<dbReference type="InterPro" id="IPR044066">
    <property type="entry name" value="TRIAD_supradom"/>
</dbReference>
<dbReference type="CDD" id="cd22585">
    <property type="entry name" value="Rcat_RBR_DEAH12-like"/>
    <property type="match status" value="1"/>
</dbReference>
<feature type="domain" description="C3H1-type" evidence="12">
    <location>
        <begin position="76"/>
        <end position="102"/>
    </location>
</feature>
<keyword evidence="7" id="KW-0833">Ubl conjugation pathway</keyword>
<dbReference type="InterPro" id="IPR031127">
    <property type="entry name" value="E3_UB_ligase_RBR"/>
</dbReference>
<feature type="domain" description="C3H1-type" evidence="12">
    <location>
        <begin position="359"/>
        <end position="386"/>
    </location>
</feature>
<feature type="compositionally biased region" description="Polar residues" evidence="10">
    <location>
        <begin position="11"/>
        <end position="27"/>
    </location>
</feature>
<dbReference type="Gene3D" id="1.20.120.1750">
    <property type="match status" value="1"/>
</dbReference>
<dbReference type="EMBL" id="JAWWNJ010000010">
    <property type="protein sequence ID" value="KAK7046754.1"/>
    <property type="molecule type" value="Genomic_DNA"/>
</dbReference>
<feature type="zinc finger region" description="C3H1-type" evidence="9">
    <location>
        <begin position="76"/>
        <end position="102"/>
    </location>
</feature>
<dbReference type="InterPro" id="IPR000571">
    <property type="entry name" value="Znf_CCCH"/>
</dbReference>
<evidence type="ECO:0000313" key="14">
    <source>
        <dbReference type="EMBL" id="KAK7046754.1"/>
    </source>
</evidence>
<dbReference type="Pfam" id="PF00642">
    <property type="entry name" value="zf-CCCH"/>
    <property type="match status" value="1"/>
</dbReference>
<dbReference type="SMART" id="SM00647">
    <property type="entry name" value="IBR"/>
    <property type="match status" value="2"/>
</dbReference>
<feature type="zinc finger region" description="C3H1-type" evidence="9">
    <location>
        <begin position="292"/>
        <end position="320"/>
    </location>
</feature>
<keyword evidence="3" id="KW-0808">Transferase</keyword>
<dbReference type="PROSITE" id="PS50103">
    <property type="entry name" value="ZF_C3H1"/>
    <property type="match status" value="4"/>
</dbReference>
<dbReference type="InterPro" id="IPR018957">
    <property type="entry name" value="Znf_C3HC4_RING-type"/>
</dbReference>
<evidence type="ECO:0000259" key="13">
    <source>
        <dbReference type="PROSITE" id="PS51873"/>
    </source>
</evidence>
<dbReference type="InterPro" id="IPR036855">
    <property type="entry name" value="Znf_CCCH_sf"/>
</dbReference>
<feature type="domain" description="C3H1-type" evidence="12">
    <location>
        <begin position="399"/>
        <end position="426"/>
    </location>
</feature>
<reference evidence="14 15" key="1">
    <citation type="journal article" date="2024" name="J Genomics">
        <title>Draft genome sequencing and assembly of Favolaschia claudopus CIRM-BRFM 2984 isolated from oak limbs.</title>
        <authorList>
            <person name="Navarro D."/>
            <person name="Drula E."/>
            <person name="Chaduli D."/>
            <person name="Cazenave R."/>
            <person name="Ahrendt S."/>
            <person name="Wang J."/>
            <person name="Lipzen A."/>
            <person name="Daum C."/>
            <person name="Barry K."/>
            <person name="Grigoriev I.V."/>
            <person name="Favel A."/>
            <person name="Rosso M.N."/>
            <person name="Martin F."/>
        </authorList>
    </citation>
    <scope>NUCLEOTIDE SEQUENCE [LARGE SCALE GENOMIC DNA]</scope>
    <source>
        <strain evidence="14 15">CIRM-BRFM 2984</strain>
    </source>
</reference>
<evidence type="ECO:0000256" key="1">
    <source>
        <dbReference type="ARBA" id="ARBA00001798"/>
    </source>
</evidence>
<dbReference type="GO" id="GO:0016567">
    <property type="term" value="P:protein ubiquitination"/>
    <property type="evidence" value="ECO:0007669"/>
    <property type="project" value="InterPro"/>
</dbReference>
<sequence>MTTRGPRFDAVNSNLHQPSFSPYANLNSRPSSSIPASPPPMTLPVLRNEPEGSITPRGAKAKQLPAASILPTRAHPDGEICRKFLRKACPWGARCDYVHVAPTPSLKSRTPTPRNPHQNPTPLNSRPQNSSVPDFQSNKSSVPADAEYVVKMPRKARVEAQMPSNRFDSQASCFRDSPDKPVVRLRPLVGPPENPSQNNSPSMYDCENLNSWGGEMVETRWTEKPSEKCNDLSDDEKRHSWDFPRDENWGNTSFSSDDSHTETSSSPETDTTSSLSSSTLSQSRTETRAPRPPPRASCINWVRKGYCAYGEKCKYLHQTLRRESSNPSVVAVPRPRPSTTETLSPGNSSPQPRILHPPPPNKEICRNWQRRFCSRGYNCYYVHGDLKYDLPTQIRHPPPPHAGTCRQWLQDACSLGYNCHYVHGDLIYELPEPEASTPRAHQSPVLPPEPPITIVIHEHTKVKIGPGFEIHDLTTSVETPWVVLSHVPSRASTTLIERLLKPFGSALDIQLPPTRPKDVMTVKVRFDSNRGAIAATALDGSTFLNTRISARVPVNSRSGLATIQDCSLRIEFEAPQRVAYGGYPSHERAQEAIAVAAKGQSGDYFVYGTVHVGLPSIGNVTVKFTNLPPTANEDFMRRFAAPEDVMWERPNYVDLKAVIAGITRILRNLGNFLELDVLPPPYSHGRIRVWASFSSATAAKSAAAALHGRKPLFVGKTRIFARHVLSLTYRVSFDDYYRDARLIEGLRESAYWKGALMSITIRRLQETMLVRLSAQGVKPLGWIKAEYEKISRGEILHRDGVPVWDFFFGRPDGQIYLRSLEVQEGVHVVADKIRRNMKLFGTPSDRAKVRTILLLKMTDLKTRQVRTIRVPGRVLGALIVTQLSHLYQKFGNGSISVNMTDSTLMLFGGDELYEAAVDAVREAQQSPLAQRPYVRNLAACPICFNEVVSPIYLACGHRWCRTCLSQYLLAVVDNRHFPLKCLGDEAKCTQIINLSTARTVLQPDEFNSIVEASVSSYVHAHAKEFHYCPSPDCMQIYRTGAKGTVVQCPSCLLRICSHCHAEAHDDLACAEQDGDKLFKEWAASHDVKNCPGCAIPIERDEGCHHVTCIQCQTHICWVCLQTFPKGEGIYRHMREEHGGIGLTGNE</sequence>
<keyword evidence="8 9" id="KW-0862">Zinc</keyword>
<gene>
    <name evidence="14" type="ORF">R3P38DRAFT_82910</name>
</gene>
<feature type="region of interest" description="Disordered" evidence="10">
    <location>
        <begin position="222"/>
        <end position="295"/>
    </location>
</feature>